<sequence length="183" mass="21504">MGEEYLVYPDRIKQFIAFLMNLILIVVCCGFIYMKAVPVWMKFFLGIMIIFMAVMEGKAIRQMRKGKVLYRLDQKGITDYTNPDEVVFLKWTEVEKIETVVNNTSLQIGIMGIKVSENKERMGEILKRNLSVNGNMAFYQIVIDGFQFRKKTFHEIIDQCRYYAIKYHPSVVITESKDPFLKR</sequence>
<name>A0A9D1WST9_9FIRM</name>
<accession>A0A9D1WST9</accession>
<keyword evidence="1" id="KW-1133">Transmembrane helix</keyword>
<reference evidence="2" key="1">
    <citation type="journal article" date="2021" name="PeerJ">
        <title>Extensive microbial diversity within the chicken gut microbiome revealed by metagenomics and culture.</title>
        <authorList>
            <person name="Gilroy R."/>
            <person name="Ravi A."/>
            <person name="Getino M."/>
            <person name="Pursley I."/>
            <person name="Horton D.L."/>
            <person name="Alikhan N.F."/>
            <person name="Baker D."/>
            <person name="Gharbi K."/>
            <person name="Hall N."/>
            <person name="Watson M."/>
            <person name="Adriaenssens E.M."/>
            <person name="Foster-Nyarko E."/>
            <person name="Jarju S."/>
            <person name="Secka A."/>
            <person name="Antonio M."/>
            <person name="Oren A."/>
            <person name="Chaudhuri R.R."/>
            <person name="La Ragione R."/>
            <person name="Hildebrand F."/>
            <person name="Pallen M.J."/>
        </authorList>
    </citation>
    <scope>NUCLEOTIDE SEQUENCE</scope>
    <source>
        <strain evidence="2">CHK191-13928</strain>
    </source>
</reference>
<keyword evidence="1" id="KW-0812">Transmembrane</keyword>
<dbReference type="InterPro" id="IPR048136">
    <property type="entry name" value="STM3941-like"/>
</dbReference>
<protein>
    <submittedName>
        <fullName evidence="2">Uncharacterized protein</fullName>
    </submittedName>
</protein>
<dbReference type="EMBL" id="DXEM01000001">
    <property type="protein sequence ID" value="HIX66563.1"/>
    <property type="molecule type" value="Genomic_DNA"/>
</dbReference>
<organism evidence="2 3">
    <name type="scientific">Candidatus Anaerostipes excrementavium</name>
    <dbReference type="NCBI Taxonomy" id="2838463"/>
    <lineage>
        <taxon>Bacteria</taxon>
        <taxon>Bacillati</taxon>
        <taxon>Bacillota</taxon>
        <taxon>Clostridia</taxon>
        <taxon>Lachnospirales</taxon>
        <taxon>Lachnospiraceae</taxon>
        <taxon>Anaerostipes</taxon>
    </lineage>
</organism>
<keyword evidence="1" id="KW-0472">Membrane</keyword>
<comment type="caution">
    <text evidence="2">The sequence shown here is derived from an EMBL/GenBank/DDBJ whole genome shotgun (WGS) entry which is preliminary data.</text>
</comment>
<evidence type="ECO:0000256" key="1">
    <source>
        <dbReference type="SAM" id="Phobius"/>
    </source>
</evidence>
<dbReference type="Proteomes" id="UP000886721">
    <property type="component" value="Unassembled WGS sequence"/>
</dbReference>
<gene>
    <name evidence="2" type="ORF">H9735_00380</name>
</gene>
<reference evidence="2" key="2">
    <citation type="submission" date="2021-04" db="EMBL/GenBank/DDBJ databases">
        <authorList>
            <person name="Gilroy R."/>
        </authorList>
    </citation>
    <scope>NUCLEOTIDE SEQUENCE</scope>
    <source>
        <strain evidence="2">CHK191-13928</strain>
    </source>
</reference>
<feature type="transmembrane region" description="Helical" evidence="1">
    <location>
        <begin position="12"/>
        <end position="33"/>
    </location>
</feature>
<feature type="transmembrane region" description="Helical" evidence="1">
    <location>
        <begin position="39"/>
        <end position="57"/>
    </location>
</feature>
<evidence type="ECO:0000313" key="3">
    <source>
        <dbReference type="Proteomes" id="UP000886721"/>
    </source>
</evidence>
<dbReference type="AlphaFoldDB" id="A0A9D1WST9"/>
<proteinExistence type="predicted"/>
<evidence type="ECO:0000313" key="2">
    <source>
        <dbReference type="EMBL" id="HIX66563.1"/>
    </source>
</evidence>
<dbReference type="NCBIfam" id="NF041635">
    <property type="entry name" value="STM3941_fam"/>
    <property type="match status" value="1"/>
</dbReference>